<organism evidence="1 2">
    <name type="scientific">Rhododendron molle</name>
    <name type="common">Chinese azalea</name>
    <name type="synonym">Azalea mollis</name>
    <dbReference type="NCBI Taxonomy" id="49168"/>
    <lineage>
        <taxon>Eukaryota</taxon>
        <taxon>Viridiplantae</taxon>
        <taxon>Streptophyta</taxon>
        <taxon>Embryophyta</taxon>
        <taxon>Tracheophyta</taxon>
        <taxon>Spermatophyta</taxon>
        <taxon>Magnoliopsida</taxon>
        <taxon>eudicotyledons</taxon>
        <taxon>Gunneridae</taxon>
        <taxon>Pentapetalae</taxon>
        <taxon>asterids</taxon>
        <taxon>Ericales</taxon>
        <taxon>Ericaceae</taxon>
        <taxon>Ericoideae</taxon>
        <taxon>Rhodoreae</taxon>
        <taxon>Rhododendron</taxon>
    </lineage>
</organism>
<evidence type="ECO:0000313" key="2">
    <source>
        <dbReference type="Proteomes" id="UP001062846"/>
    </source>
</evidence>
<accession>A0ACC0M3J5</accession>
<dbReference type="EMBL" id="CM046397">
    <property type="protein sequence ID" value="KAI8535447.1"/>
    <property type="molecule type" value="Genomic_DNA"/>
</dbReference>
<dbReference type="Proteomes" id="UP001062846">
    <property type="component" value="Chromosome 10"/>
</dbReference>
<keyword evidence="2" id="KW-1185">Reference proteome</keyword>
<name>A0ACC0M3J5_RHOML</name>
<sequence length="94" mass="9594">MAEHGNSGSEGEVVDRVEDQGGPMETQTCDRMAVEEAVGVSAVVASGGDGEPYQQQEIGDEEKDHATEVNPHATVLTGAVGSVLEVGGSGLLVE</sequence>
<proteinExistence type="predicted"/>
<comment type="caution">
    <text evidence="1">The sequence shown here is derived from an EMBL/GenBank/DDBJ whole genome shotgun (WGS) entry which is preliminary data.</text>
</comment>
<evidence type="ECO:0000313" key="1">
    <source>
        <dbReference type="EMBL" id="KAI8535447.1"/>
    </source>
</evidence>
<reference evidence="1" key="1">
    <citation type="submission" date="2022-02" db="EMBL/GenBank/DDBJ databases">
        <title>Plant Genome Project.</title>
        <authorList>
            <person name="Zhang R.-G."/>
        </authorList>
    </citation>
    <scope>NUCLEOTIDE SEQUENCE</scope>
    <source>
        <strain evidence="1">AT1</strain>
    </source>
</reference>
<protein>
    <submittedName>
        <fullName evidence="1">Uncharacterized protein</fullName>
    </submittedName>
</protein>
<gene>
    <name evidence="1" type="ORF">RHMOL_Rhmol10G0175000</name>
</gene>